<dbReference type="AlphaFoldDB" id="A0A0H5PYC7"/>
<name>A0A0H5PYC7_9ZZZZ</name>
<proteinExistence type="predicted"/>
<geneLocation type="plasmid" evidence="2">
    <name>pRGRH0201</name>
</geneLocation>
<keyword evidence="1" id="KW-0472">Membrane</keyword>
<reference evidence="2" key="1">
    <citation type="submission" date="2015-06" db="EMBL/GenBank/DDBJ databases">
        <authorList>
            <person name="Joergensen T."/>
        </authorList>
    </citation>
    <scope>NUCLEOTIDE SEQUENCE</scope>
    <source>
        <plasmid evidence="2">pRGRH0201</plasmid>
    </source>
</reference>
<protein>
    <submittedName>
        <fullName evidence="2">Uncharacterized protein</fullName>
    </submittedName>
</protein>
<keyword evidence="2" id="KW-0614">Plasmid</keyword>
<sequence>MSEAKDSFEILADELARMGQQIAHLQRTSLNKTEAEALNQQLVQGVASMAQTGQAVYEAISERMDLRMEKLALETILAATDAASRAIEKSHAETSSAARDYAKAAGEARREAWRYFGGFWVWLASVGTGGAVLGLLAAFLIMGRGDAREFGQYPQVYCTTAGGQVVTNPEGRRFCAIWIDRLSQSGG</sequence>
<reference evidence="2" key="2">
    <citation type="submission" date="2015-07" db="EMBL/GenBank/DDBJ databases">
        <title>Plasmids, circular viruses and viroids from rat gut.</title>
        <authorList>
            <person name="Jorgensen T.J."/>
            <person name="Hansen M.A."/>
            <person name="Xu Z."/>
            <person name="Tabak M.A."/>
            <person name="Sorensen S.J."/>
            <person name="Hansen L.H."/>
        </authorList>
    </citation>
    <scope>NUCLEOTIDE SEQUENCE</scope>
    <source>
        <plasmid evidence="2">pRGRH0201</plasmid>
    </source>
</reference>
<evidence type="ECO:0000313" key="2">
    <source>
        <dbReference type="EMBL" id="CRY94159.1"/>
    </source>
</evidence>
<keyword evidence="1" id="KW-0812">Transmembrane</keyword>
<dbReference type="EMBL" id="LN852881">
    <property type="protein sequence ID" value="CRY94159.1"/>
    <property type="molecule type" value="Genomic_DNA"/>
</dbReference>
<keyword evidence="1" id="KW-1133">Transmembrane helix</keyword>
<evidence type="ECO:0000256" key="1">
    <source>
        <dbReference type="SAM" id="Phobius"/>
    </source>
</evidence>
<accession>A0A0H5PYC7</accession>
<organism evidence="2">
    <name type="scientific">uncultured prokaryote</name>
    <dbReference type="NCBI Taxonomy" id="198431"/>
    <lineage>
        <taxon>unclassified sequences</taxon>
        <taxon>environmental samples</taxon>
    </lineage>
</organism>
<feature type="transmembrane region" description="Helical" evidence="1">
    <location>
        <begin position="119"/>
        <end position="142"/>
    </location>
</feature>